<dbReference type="InterPro" id="IPR013196">
    <property type="entry name" value="HTH_11"/>
</dbReference>
<organism evidence="9 10">
    <name type="scientific">Carboxydocella sporoproducens DSM 16521</name>
    <dbReference type="NCBI Taxonomy" id="1121270"/>
    <lineage>
        <taxon>Bacteria</taxon>
        <taxon>Bacillati</taxon>
        <taxon>Bacillota</taxon>
        <taxon>Clostridia</taxon>
        <taxon>Eubacteriales</taxon>
        <taxon>Clostridiales Family XVI. Incertae Sedis</taxon>
        <taxon>Carboxydocella</taxon>
    </lineage>
</organism>
<dbReference type="PANTHER" id="PTHR45526">
    <property type="entry name" value="TRANSCRIPTIONAL REGULATORY PROTEIN DPIA"/>
    <property type="match status" value="1"/>
</dbReference>
<dbReference type="PANTHER" id="PTHR45526:SF1">
    <property type="entry name" value="TRANSCRIPTIONAL REGULATORY PROTEIN DCUR-RELATED"/>
    <property type="match status" value="1"/>
</dbReference>
<dbReference type="EMBL" id="FUXM01000006">
    <property type="protein sequence ID" value="SJZ73508.1"/>
    <property type="molecule type" value="Genomic_DNA"/>
</dbReference>
<evidence type="ECO:0000256" key="1">
    <source>
        <dbReference type="ARBA" id="ARBA00004651"/>
    </source>
</evidence>
<dbReference type="PROSITE" id="PS50885">
    <property type="entry name" value="HAMP"/>
    <property type="match status" value="1"/>
</dbReference>
<dbReference type="GO" id="GO:0005886">
    <property type="term" value="C:plasma membrane"/>
    <property type="evidence" value="ECO:0007669"/>
    <property type="project" value="UniProtKB-SubCell"/>
</dbReference>
<sequence length="363" mass="39670">MKSLKQQLLLLVLGPILLLSLLLTVVISIHMKERAILATETKAKSDLATGEAIIDLMYPGSWQVKNGELYKGEHKINNDLELVDYIASLTGDTVTIFLGDTRVATTVRGPDGQRALKTKVSDAVARTVLKNGQVYLGEANVVGEYYQTAYKPLRDSQGNIIGMFYVGISKRLSDQLLKESIFTVISISAGITLLVALAGWFFTQRVIIGPLQQITAGTMEVASGHQAVKVEVDSSNEIGQLAQAFNQMVEELQKLTQQISQQQGQPQLASKGAAEVDTPASLASVEESLPKGLNESTLKQILAYLTQQTEALSAEEIAEGVNLTRVTVKRYLDYLEKNGRIQVEVKYGAIGRPVKLYQIFEKG</sequence>
<accession>A0A1T4N3T0</accession>
<name>A0A1T4N3T0_9FIRM</name>
<evidence type="ECO:0000256" key="5">
    <source>
        <dbReference type="ARBA" id="ARBA00023136"/>
    </source>
</evidence>
<keyword evidence="5 7" id="KW-0472">Membrane</keyword>
<dbReference type="GO" id="GO:0000156">
    <property type="term" value="F:phosphorelay response regulator activity"/>
    <property type="evidence" value="ECO:0007669"/>
    <property type="project" value="TreeGrafter"/>
</dbReference>
<dbReference type="OrthoDB" id="9814363at2"/>
<dbReference type="InterPro" id="IPR036388">
    <property type="entry name" value="WH-like_DNA-bd_sf"/>
</dbReference>
<dbReference type="SUPFAM" id="SSF103190">
    <property type="entry name" value="Sensory domain-like"/>
    <property type="match status" value="1"/>
</dbReference>
<dbReference type="Pfam" id="PF08279">
    <property type="entry name" value="HTH_11"/>
    <property type="match status" value="1"/>
</dbReference>
<dbReference type="Gene3D" id="6.10.340.10">
    <property type="match status" value="1"/>
</dbReference>
<dbReference type="SMART" id="SM00304">
    <property type="entry name" value="HAMP"/>
    <property type="match status" value="1"/>
</dbReference>
<dbReference type="InterPro" id="IPR003660">
    <property type="entry name" value="HAMP_dom"/>
</dbReference>
<evidence type="ECO:0000313" key="9">
    <source>
        <dbReference type="EMBL" id="SJZ73508.1"/>
    </source>
</evidence>
<dbReference type="RefSeq" id="WP_078664888.1">
    <property type="nucleotide sequence ID" value="NZ_FUXM01000006.1"/>
</dbReference>
<keyword evidence="3 7" id="KW-0812">Transmembrane</keyword>
<dbReference type="Pfam" id="PF00672">
    <property type="entry name" value="HAMP"/>
    <property type="match status" value="1"/>
</dbReference>
<evidence type="ECO:0000259" key="8">
    <source>
        <dbReference type="PROSITE" id="PS50885"/>
    </source>
</evidence>
<dbReference type="AlphaFoldDB" id="A0A1T4N3T0"/>
<keyword evidence="6" id="KW-0175">Coiled coil</keyword>
<feature type="domain" description="HAMP" evidence="8">
    <location>
        <begin position="205"/>
        <end position="257"/>
    </location>
</feature>
<evidence type="ECO:0000313" key="10">
    <source>
        <dbReference type="Proteomes" id="UP000189933"/>
    </source>
</evidence>
<evidence type="ECO:0000256" key="3">
    <source>
        <dbReference type="ARBA" id="ARBA00022692"/>
    </source>
</evidence>
<dbReference type="InterPro" id="IPR036390">
    <property type="entry name" value="WH_DNA-bd_sf"/>
</dbReference>
<dbReference type="Gene3D" id="1.10.10.10">
    <property type="entry name" value="Winged helix-like DNA-binding domain superfamily/Winged helix DNA-binding domain"/>
    <property type="match status" value="1"/>
</dbReference>
<dbReference type="Proteomes" id="UP000189933">
    <property type="component" value="Unassembled WGS sequence"/>
</dbReference>
<gene>
    <name evidence="9" type="ORF">SAMN02745885_00784</name>
</gene>
<keyword evidence="4 7" id="KW-1133">Transmembrane helix</keyword>
<dbReference type="SUPFAM" id="SSF158472">
    <property type="entry name" value="HAMP domain-like"/>
    <property type="match status" value="1"/>
</dbReference>
<dbReference type="SUPFAM" id="SSF46785">
    <property type="entry name" value="Winged helix' DNA-binding domain"/>
    <property type="match status" value="1"/>
</dbReference>
<reference evidence="10" key="1">
    <citation type="submission" date="2017-02" db="EMBL/GenBank/DDBJ databases">
        <authorList>
            <person name="Varghese N."/>
            <person name="Submissions S."/>
        </authorList>
    </citation>
    <scope>NUCLEOTIDE SEQUENCE [LARGE SCALE GENOMIC DNA]</scope>
    <source>
        <strain evidence="10">DSM 16521</strain>
    </source>
</reference>
<dbReference type="CDD" id="cd06225">
    <property type="entry name" value="HAMP"/>
    <property type="match status" value="1"/>
</dbReference>
<keyword evidence="2" id="KW-1003">Cell membrane</keyword>
<evidence type="ECO:0000256" key="7">
    <source>
        <dbReference type="SAM" id="Phobius"/>
    </source>
</evidence>
<protein>
    <submittedName>
        <fullName evidence="9">Methyl-accepting chemotaxis protein</fullName>
    </submittedName>
</protein>
<dbReference type="InterPro" id="IPR051271">
    <property type="entry name" value="2C-system_Tx_regulators"/>
</dbReference>
<evidence type="ECO:0000256" key="2">
    <source>
        <dbReference type="ARBA" id="ARBA00022475"/>
    </source>
</evidence>
<evidence type="ECO:0000256" key="6">
    <source>
        <dbReference type="SAM" id="Coils"/>
    </source>
</evidence>
<dbReference type="InterPro" id="IPR029151">
    <property type="entry name" value="Sensor-like_sf"/>
</dbReference>
<feature type="coiled-coil region" evidence="6">
    <location>
        <begin position="238"/>
        <end position="265"/>
    </location>
</feature>
<keyword evidence="10" id="KW-1185">Reference proteome</keyword>
<dbReference type="InterPro" id="IPR033463">
    <property type="entry name" value="sCache_3"/>
</dbReference>
<proteinExistence type="predicted"/>
<dbReference type="Pfam" id="PF17202">
    <property type="entry name" value="sCache_3_3"/>
    <property type="match status" value="1"/>
</dbReference>
<feature type="transmembrane region" description="Helical" evidence="7">
    <location>
        <begin position="181"/>
        <end position="202"/>
    </location>
</feature>
<comment type="subcellular location">
    <subcellularLocation>
        <location evidence="1">Cell membrane</location>
        <topology evidence="1">Multi-pass membrane protein</topology>
    </subcellularLocation>
</comment>
<evidence type="ECO:0000256" key="4">
    <source>
        <dbReference type="ARBA" id="ARBA00022989"/>
    </source>
</evidence>